<dbReference type="EC" id="1.17.1.8" evidence="9 10"/>
<dbReference type="HAMAP" id="MF_00102">
    <property type="entry name" value="DapB"/>
    <property type="match status" value="1"/>
</dbReference>
<protein>
    <recommendedName>
        <fullName evidence="9 10">4-hydroxy-tetrahydrodipicolinate reductase</fullName>
        <shortName evidence="9">HTPA reductase</shortName>
        <ecNumber evidence="9 10">1.17.1.8</ecNumber>
    </recommendedName>
</protein>
<evidence type="ECO:0000256" key="4">
    <source>
        <dbReference type="ARBA" id="ARBA00022857"/>
    </source>
</evidence>
<comment type="caution">
    <text evidence="9">Lacks conserved residue(s) required for the propagation of feature annotation.</text>
</comment>
<dbReference type="SUPFAM" id="SSF55347">
    <property type="entry name" value="Glyceraldehyde-3-phosphate dehydrogenase-like, C-terminal domain"/>
    <property type="match status" value="1"/>
</dbReference>
<evidence type="ECO:0000313" key="14">
    <source>
        <dbReference type="Proteomes" id="UP000004754"/>
    </source>
</evidence>
<evidence type="ECO:0000256" key="2">
    <source>
        <dbReference type="ARBA" id="ARBA00022490"/>
    </source>
</evidence>
<dbReference type="GO" id="GO:0016726">
    <property type="term" value="F:oxidoreductase activity, acting on CH or CH2 groups, NAD or NADP as acceptor"/>
    <property type="evidence" value="ECO:0007669"/>
    <property type="project" value="UniProtKB-UniRule"/>
</dbReference>
<feature type="active site" description="Proton donor/acceptor" evidence="9">
    <location>
        <position position="142"/>
    </location>
</feature>
<dbReference type="Gene3D" id="3.40.50.720">
    <property type="entry name" value="NAD(P)-binding Rossmann-like Domain"/>
    <property type="match status" value="1"/>
</dbReference>
<evidence type="ECO:0000256" key="6">
    <source>
        <dbReference type="ARBA" id="ARBA00023002"/>
    </source>
</evidence>
<feature type="domain" description="Dihydrodipicolinate reductase N-terminal" evidence="11">
    <location>
        <begin position="2"/>
        <end position="112"/>
    </location>
</feature>
<dbReference type="GO" id="GO:0051287">
    <property type="term" value="F:NAD binding"/>
    <property type="evidence" value="ECO:0007669"/>
    <property type="project" value="UniProtKB-UniRule"/>
</dbReference>
<dbReference type="SUPFAM" id="SSF51735">
    <property type="entry name" value="NAD(P)-binding Rossmann-fold domains"/>
    <property type="match status" value="1"/>
</dbReference>
<feature type="binding site" evidence="9">
    <location>
        <begin position="109"/>
        <end position="112"/>
    </location>
    <ligand>
        <name>NAD(+)</name>
        <dbReference type="ChEBI" id="CHEBI:57540"/>
    </ligand>
</feature>
<keyword evidence="4 9" id="KW-0521">NADP</keyword>
<dbReference type="InterPro" id="IPR000846">
    <property type="entry name" value="DapB_N"/>
</dbReference>
<keyword evidence="7 9" id="KW-0520">NAD</keyword>
<dbReference type="STRING" id="887929.HMP0721_2365"/>
<feature type="active site" description="Proton donor" evidence="9">
    <location>
        <position position="146"/>
    </location>
</feature>
<feature type="binding site" evidence="9">
    <location>
        <position position="143"/>
    </location>
    <ligand>
        <name>(S)-2,3,4,5-tetrahydrodipicolinate</name>
        <dbReference type="ChEBI" id="CHEBI:16845"/>
    </ligand>
</feature>
<dbReference type="InterPro" id="IPR036291">
    <property type="entry name" value="NAD(P)-bd_dom_sf"/>
</dbReference>
<organism evidence="13 14">
    <name type="scientific">Pseudoramibacter alactolyticus ATCC 23263</name>
    <dbReference type="NCBI Taxonomy" id="887929"/>
    <lineage>
        <taxon>Bacteria</taxon>
        <taxon>Bacillati</taxon>
        <taxon>Bacillota</taxon>
        <taxon>Clostridia</taxon>
        <taxon>Eubacteriales</taxon>
        <taxon>Eubacteriaceae</taxon>
        <taxon>Pseudoramibacter</taxon>
    </lineage>
</organism>
<evidence type="ECO:0000259" key="11">
    <source>
        <dbReference type="Pfam" id="PF01113"/>
    </source>
</evidence>
<dbReference type="OrthoDB" id="9790352at2"/>
<keyword evidence="2 9" id="KW-0963">Cytoplasm</keyword>
<dbReference type="PANTHER" id="PTHR20836">
    <property type="entry name" value="DIHYDRODIPICOLINATE REDUCTASE"/>
    <property type="match status" value="1"/>
</dbReference>
<evidence type="ECO:0000256" key="1">
    <source>
        <dbReference type="ARBA" id="ARBA00006642"/>
    </source>
</evidence>
<comment type="subunit">
    <text evidence="9">Homotetramer.</text>
</comment>
<dbReference type="Pfam" id="PF05173">
    <property type="entry name" value="DapB_C"/>
    <property type="match status" value="1"/>
</dbReference>
<dbReference type="GO" id="GO:0050661">
    <property type="term" value="F:NADP binding"/>
    <property type="evidence" value="ECO:0007669"/>
    <property type="project" value="UniProtKB-UniRule"/>
</dbReference>
<dbReference type="NCBIfam" id="TIGR00036">
    <property type="entry name" value="dapB"/>
    <property type="match status" value="1"/>
</dbReference>
<dbReference type="PANTHER" id="PTHR20836:SF7">
    <property type="entry name" value="4-HYDROXY-TETRAHYDRODIPICOLINATE REDUCTASE"/>
    <property type="match status" value="1"/>
</dbReference>
<reference evidence="13 14" key="1">
    <citation type="submission" date="2010-12" db="EMBL/GenBank/DDBJ databases">
        <authorList>
            <person name="Muzny D."/>
            <person name="Qin X."/>
            <person name="Deng J."/>
            <person name="Jiang H."/>
            <person name="Liu Y."/>
            <person name="Qu J."/>
            <person name="Song X.-Z."/>
            <person name="Zhang L."/>
            <person name="Thornton R."/>
            <person name="Coyle M."/>
            <person name="Francisco L."/>
            <person name="Jackson L."/>
            <person name="Javaid M."/>
            <person name="Korchina V."/>
            <person name="Kovar C."/>
            <person name="Mata R."/>
            <person name="Mathew T."/>
            <person name="Ngo R."/>
            <person name="Nguyen L."/>
            <person name="Nguyen N."/>
            <person name="Okwuonu G."/>
            <person name="Ongeri F."/>
            <person name="Pham C."/>
            <person name="Simmons D."/>
            <person name="Wilczek-Boney K."/>
            <person name="Hale W."/>
            <person name="Jakkamsetti A."/>
            <person name="Pham P."/>
            <person name="Ruth R."/>
            <person name="San Lucas F."/>
            <person name="Warren J."/>
            <person name="Zhang J."/>
            <person name="Zhao Z."/>
            <person name="Zhou C."/>
            <person name="Zhu D."/>
            <person name="Lee S."/>
            <person name="Bess C."/>
            <person name="Blankenburg K."/>
            <person name="Forbes L."/>
            <person name="Fu Q."/>
            <person name="Gubbala S."/>
            <person name="Hirani K."/>
            <person name="Jayaseelan J.C."/>
            <person name="Lara F."/>
            <person name="Munidasa M."/>
            <person name="Palculict T."/>
            <person name="Patil S."/>
            <person name="Pu L.-L."/>
            <person name="Saada N."/>
            <person name="Tang L."/>
            <person name="Weissenberger G."/>
            <person name="Zhu Y."/>
            <person name="Hemphill L."/>
            <person name="Shang Y."/>
            <person name="Youmans B."/>
            <person name="Ayvaz T."/>
            <person name="Ross M."/>
            <person name="Santibanez J."/>
            <person name="Aqrawi P."/>
            <person name="Gross S."/>
            <person name="Joshi V."/>
            <person name="Fowler G."/>
            <person name="Nazareth L."/>
            <person name="Reid J."/>
            <person name="Worley K."/>
            <person name="Petrosino J."/>
            <person name="Highlander S."/>
            <person name="Gibbs R."/>
        </authorList>
    </citation>
    <scope>NUCLEOTIDE SEQUENCE [LARGE SCALE GENOMIC DNA]</scope>
    <source>
        <strain evidence="13 14">ATCC 23263</strain>
    </source>
</reference>
<evidence type="ECO:0000256" key="7">
    <source>
        <dbReference type="ARBA" id="ARBA00023027"/>
    </source>
</evidence>
<dbReference type="Gene3D" id="3.30.360.10">
    <property type="entry name" value="Dihydrodipicolinate Reductase, domain 2"/>
    <property type="match status" value="1"/>
</dbReference>
<comment type="caution">
    <text evidence="13">The sequence shown here is derived from an EMBL/GenBank/DDBJ whole genome shotgun (WGS) entry which is preliminary data.</text>
</comment>
<dbReference type="Pfam" id="PF01113">
    <property type="entry name" value="DapB_N"/>
    <property type="match status" value="1"/>
</dbReference>
<feature type="binding site" evidence="9">
    <location>
        <position position="36"/>
    </location>
    <ligand>
        <name>NADP(+)</name>
        <dbReference type="ChEBI" id="CHEBI:58349"/>
    </ligand>
</feature>
<comment type="pathway">
    <text evidence="9">Amino-acid biosynthesis; L-lysine biosynthesis via DAP pathway; (S)-tetrahydrodipicolinate from L-aspartate: step 4/4.</text>
</comment>
<gene>
    <name evidence="9 13" type="primary">dapB</name>
    <name evidence="13" type="ORF">HMP0721_2365</name>
</gene>
<dbReference type="InterPro" id="IPR023940">
    <property type="entry name" value="DHDPR_bac"/>
</dbReference>
<keyword evidence="14" id="KW-1185">Reference proteome</keyword>
<dbReference type="GO" id="GO:0008839">
    <property type="term" value="F:4-hydroxy-tetrahydrodipicolinate reductase"/>
    <property type="evidence" value="ECO:0007669"/>
    <property type="project" value="UniProtKB-UniRule"/>
</dbReference>
<comment type="similarity">
    <text evidence="1 9">Belongs to the DapB family.</text>
</comment>
<evidence type="ECO:0000256" key="5">
    <source>
        <dbReference type="ARBA" id="ARBA00022915"/>
    </source>
</evidence>
<evidence type="ECO:0000256" key="8">
    <source>
        <dbReference type="ARBA" id="ARBA00023154"/>
    </source>
</evidence>
<comment type="subcellular location">
    <subcellularLocation>
        <location evidence="9">Cytoplasm</location>
    </subcellularLocation>
</comment>
<dbReference type="eggNOG" id="COG0289">
    <property type="taxonomic scope" value="Bacteria"/>
</dbReference>
<feature type="domain" description="Dihydrodipicolinate reductase C-terminal" evidence="12">
    <location>
        <begin position="115"/>
        <end position="253"/>
    </location>
</feature>
<keyword evidence="5 9" id="KW-0220">Diaminopimelate biosynthesis</keyword>
<proteinExistence type="inferred from homology"/>
<dbReference type="InterPro" id="IPR022663">
    <property type="entry name" value="DapB_C"/>
</dbReference>
<evidence type="ECO:0000259" key="12">
    <source>
        <dbReference type="Pfam" id="PF05173"/>
    </source>
</evidence>
<evidence type="ECO:0000313" key="13">
    <source>
        <dbReference type="EMBL" id="EFV00548.1"/>
    </source>
</evidence>
<comment type="catalytic activity">
    <reaction evidence="9">
        <text>(S)-2,3,4,5-tetrahydrodipicolinate + NAD(+) + H2O = (2S,4S)-4-hydroxy-2,3,4,5-tetrahydrodipicolinate + NADH + H(+)</text>
        <dbReference type="Rhea" id="RHEA:35323"/>
        <dbReference type="ChEBI" id="CHEBI:15377"/>
        <dbReference type="ChEBI" id="CHEBI:15378"/>
        <dbReference type="ChEBI" id="CHEBI:16845"/>
        <dbReference type="ChEBI" id="CHEBI:57540"/>
        <dbReference type="ChEBI" id="CHEBI:57945"/>
        <dbReference type="ChEBI" id="CHEBI:67139"/>
        <dbReference type="EC" id="1.17.1.8"/>
    </reaction>
</comment>
<feature type="binding site" evidence="9">
    <location>
        <begin position="85"/>
        <end position="87"/>
    </location>
    <ligand>
        <name>NAD(+)</name>
        <dbReference type="ChEBI" id="CHEBI:57540"/>
    </ligand>
</feature>
<keyword evidence="3 9" id="KW-0028">Amino-acid biosynthesis</keyword>
<keyword evidence="8 9" id="KW-0457">Lysine biosynthesis</keyword>
<dbReference type="PROSITE" id="PS01298">
    <property type="entry name" value="DAPB"/>
    <property type="match status" value="1"/>
</dbReference>
<comment type="caution">
    <text evidence="9">Was originally thought to be a dihydrodipicolinate reductase (DHDPR), catalyzing the conversion of dihydrodipicolinate to tetrahydrodipicolinate. However, it was shown in E.coli that the substrate of the enzymatic reaction is not dihydrodipicolinate (DHDP) but in fact (2S,4S)-4-hydroxy-2,3,4,5-tetrahydrodipicolinic acid (HTPA), the product released by the DapA-catalyzed reaction.</text>
</comment>
<dbReference type="EMBL" id="AEQN01000033">
    <property type="protein sequence ID" value="EFV00548.1"/>
    <property type="molecule type" value="Genomic_DNA"/>
</dbReference>
<dbReference type="PIRSF" id="PIRSF000161">
    <property type="entry name" value="DHPR"/>
    <property type="match status" value="1"/>
</dbReference>
<dbReference type="AlphaFoldDB" id="E6MK29"/>
<dbReference type="CDD" id="cd02274">
    <property type="entry name" value="DHDPR_N"/>
    <property type="match status" value="1"/>
</dbReference>
<dbReference type="GO" id="GO:0019877">
    <property type="term" value="P:diaminopimelate biosynthetic process"/>
    <property type="evidence" value="ECO:0007669"/>
    <property type="project" value="UniProtKB-UniRule"/>
</dbReference>
<accession>E6MK29</accession>
<dbReference type="FunFam" id="3.30.360.10:FF:000009">
    <property type="entry name" value="4-hydroxy-tetrahydrodipicolinate reductase"/>
    <property type="match status" value="1"/>
</dbReference>
<dbReference type="GO" id="GO:0005829">
    <property type="term" value="C:cytosol"/>
    <property type="evidence" value="ECO:0007669"/>
    <property type="project" value="TreeGrafter"/>
</dbReference>
<dbReference type="RefSeq" id="WP_006599786.1">
    <property type="nucleotide sequence ID" value="NZ_GL622359.1"/>
</dbReference>
<sequence>MMKVIISGAAGHMGRVVADCAAAADDVTVVAGLDQKSGDAGAFPIYADFDACTEDADVIIDFSHFSAFPKVIAFAEKRRLPLVIATTGLTDENEARIAEKAKLFPIFKTANMSLGINVIADVLQRISGLLTPGFDIEIVEKHHNRKVDAPSGTAILLADAVNAGIEADGGAPRRYTYGRSGRDCKRTPDELGIHAVRGGTIAGEHTVLYAGDDELIEIKHTALSRKIFGNGALTAARFLITKSNGLYDMSDVIGA</sequence>
<evidence type="ECO:0000256" key="3">
    <source>
        <dbReference type="ARBA" id="ARBA00022605"/>
    </source>
</evidence>
<keyword evidence="6 9" id="KW-0560">Oxidoreductase</keyword>
<dbReference type="GO" id="GO:0009089">
    <property type="term" value="P:lysine biosynthetic process via diaminopimelate"/>
    <property type="evidence" value="ECO:0007669"/>
    <property type="project" value="UniProtKB-UniRule"/>
</dbReference>
<dbReference type="UniPathway" id="UPA00034">
    <property type="reaction ID" value="UER00018"/>
</dbReference>
<comment type="function">
    <text evidence="9">Catalyzes the conversion of 4-hydroxy-tetrahydrodipicolinate (HTPA) to tetrahydrodipicolinate.</text>
</comment>
<name>E6MK29_9FIRM</name>
<feature type="binding site" evidence="9">
    <location>
        <begin position="8"/>
        <end position="13"/>
    </location>
    <ligand>
        <name>NAD(+)</name>
        <dbReference type="ChEBI" id="CHEBI:57540"/>
    </ligand>
</feature>
<dbReference type="HOGENOM" id="CLU_047479_2_2_9"/>
<feature type="binding site" evidence="9">
    <location>
        <begin position="152"/>
        <end position="153"/>
    </location>
    <ligand>
        <name>(S)-2,3,4,5-tetrahydrodipicolinate</name>
        <dbReference type="ChEBI" id="CHEBI:16845"/>
    </ligand>
</feature>
<evidence type="ECO:0000256" key="9">
    <source>
        <dbReference type="HAMAP-Rule" id="MF_00102"/>
    </source>
</evidence>
<dbReference type="Proteomes" id="UP000004754">
    <property type="component" value="Unassembled WGS sequence"/>
</dbReference>
<evidence type="ECO:0000256" key="10">
    <source>
        <dbReference type="NCBIfam" id="TIGR00036"/>
    </source>
</evidence>
<comment type="catalytic activity">
    <reaction evidence="9">
        <text>(S)-2,3,4,5-tetrahydrodipicolinate + NADP(+) + H2O = (2S,4S)-4-hydroxy-2,3,4,5-tetrahydrodipicolinate + NADPH + H(+)</text>
        <dbReference type="Rhea" id="RHEA:35331"/>
        <dbReference type="ChEBI" id="CHEBI:15377"/>
        <dbReference type="ChEBI" id="CHEBI:15378"/>
        <dbReference type="ChEBI" id="CHEBI:16845"/>
        <dbReference type="ChEBI" id="CHEBI:57783"/>
        <dbReference type="ChEBI" id="CHEBI:58349"/>
        <dbReference type="ChEBI" id="CHEBI:67139"/>
        <dbReference type="EC" id="1.17.1.8"/>
    </reaction>
</comment>
<dbReference type="InterPro" id="IPR022664">
    <property type="entry name" value="DapB_N_CS"/>
</dbReference>